<dbReference type="Proteomes" id="UP000181899">
    <property type="component" value="Unassembled WGS sequence"/>
</dbReference>
<organism evidence="1 2">
    <name type="scientific">Proteiniclasticum ruminis</name>
    <dbReference type="NCBI Taxonomy" id="398199"/>
    <lineage>
        <taxon>Bacteria</taxon>
        <taxon>Bacillati</taxon>
        <taxon>Bacillota</taxon>
        <taxon>Clostridia</taxon>
        <taxon>Eubacteriales</taxon>
        <taxon>Clostridiaceae</taxon>
        <taxon>Proteiniclasticum</taxon>
    </lineage>
</organism>
<proteinExistence type="predicted"/>
<dbReference type="EMBL" id="FOVK01000002">
    <property type="protein sequence ID" value="SFN50773.1"/>
    <property type="molecule type" value="Genomic_DNA"/>
</dbReference>
<dbReference type="AlphaFoldDB" id="A0A1I4ZL41"/>
<sequence length="126" mass="14629">MSLDEITARIREKKNRMGYCYEYLGAQVLKSGHTVRRMALHQDGTLYTMLDMLDELKLELRLNEEVIQSHQDILEFLKRHKIEADKVAKRCSVEPIHIKKLCKGENIRADKFMAIMQGIGVEARAI</sequence>
<reference evidence="1 2" key="1">
    <citation type="submission" date="2016-10" db="EMBL/GenBank/DDBJ databases">
        <authorList>
            <person name="de Groot N.N."/>
        </authorList>
    </citation>
    <scope>NUCLEOTIDE SEQUENCE [LARGE SCALE GENOMIC DNA]</scope>
    <source>
        <strain evidence="1 2">ML2</strain>
    </source>
</reference>
<keyword evidence="2" id="KW-1185">Reference proteome</keyword>
<accession>A0A1I4ZL41</accession>
<evidence type="ECO:0000313" key="1">
    <source>
        <dbReference type="EMBL" id="SFN50773.1"/>
    </source>
</evidence>
<protein>
    <submittedName>
        <fullName evidence="1">Uncharacterized protein</fullName>
    </submittedName>
</protein>
<gene>
    <name evidence="1" type="ORF">SAMN04488695_10232</name>
</gene>
<dbReference type="RefSeq" id="WP_074910985.1">
    <property type="nucleotide sequence ID" value="NZ_FOVK01000002.1"/>
</dbReference>
<evidence type="ECO:0000313" key="2">
    <source>
        <dbReference type="Proteomes" id="UP000181899"/>
    </source>
</evidence>
<name>A0A1I4ZL41_9CLOT</name>